<name>A0ABT6NBF9_9FIRM</name>
<keyword evidence="3" id="KW-1185">Reference proteome</keyword>
<proteinExistence type="predicted"/>
<reference evidence="2 3" key="1">
    <citation type="submission" date="2023-04" db="EMBL/GenBank/DDBJ databases">
        <title>Fusibacter bizertensis strain WBS, isolated from littoral bottom sediments of the Arctic seas - biochemical and genomic analysis.</title>
        <authorList>
            <person name="Brioukhanov A.L."/>
        </authorList>
    </citation>
    <scope>NUCLEOTIDE SEQUENCE [LARGE SCALE GENOMIC DNA]</scope>
    <source>
        <strain evidence="2 3">WBS</strain>
    </source>
</reference>
<feature type="transmembrane region" description="Helical" evidence="1">
    <location>
        <begin position="63"/>
        <end position="81"/>
    </location>
</feature>
<evidence type="ECO:0008006" key="4">
    <source>
        <dbReference type="Google" id="ProtNLM"/>
    </source>
</evidence>
<evidence type="ECO:0000256" key="1">
    <source>
        <dbReference type="SAM" id="Phobius"/>
    </source>
</evidence>
<evidence type="ECO:0000313" key="3">
    <source>
        <dbReference type="Proteomes" id="UP001158045"/>
    </source>
</evidence>
<comment type="caution">
    <text evidence="2">The sequence shown here is derived from an EMBL/GenBank/DDBJ whole genome shotgun (WGS) entry which is preliminary data.</text>
</comment>
<dbReference type="Proteomes" id="UP001158045">
    <property type="component" value="Unassembled WGS sequence"/>
</dbReference>
<protein>
    <recommendedName>
        <fullName evidence="4">Sodium:proton antiporter</fullName>
    </recommendedName>
</protein>
<dbReference type="RefSeq" id="WP_281093578.1">
    <property type="nucleotide sequence ID" value="NZ_JARYZI010000003.1"/>
</dbReference>
<keyword evidence="1" id="KW-0472">Membrane</keyword>
<organism evidence="2 3">
    <name type="scientific">Fusibacter bizertensis</name>
    <dbReference type="NCBI Taxonomy" id="1488331"/>
    <lineage>
        <taxon>Bacteria</taxon>
        <taxon>Bacillati</taxon>
        <taxon>Bacillota</taxon>
        <taxon>Clostridia</taxon>
        <taxon>Eubacteriales</taxon>
        <taxon>Eubacteriales Family XII. Incertae Sedis</taxon>
        <taxon>Fusibacter</taxon>
    </lineage>
</organism>
<evidence type="ECO:0000313" key="2">
    <source>
        <dbReference type="EMBL" id="MDH8677757.1"/>
    </source>
</evidence>
<accession>A0ABT6NBF9</accession>
<sequence length="89" mass="10338">MRRKYIGLFIFFVGIVVVYQSNAIPALNVKPIADYLIKNTYSKTGSENVVTAVYLFYRYYDTLFEALMLLFSIIAVIYMSVHEGDKYDE</sequence>
<gene>
    <name evidence="2" type="ORF">QE109_06340</name>
</gene>
<dbReference type="EMBL" id="JARYZI010000003">
    <property type="protein sequence ID" value="MDH8677757.1"/>
    <property type="molecule type" value="Genomic_DNA"/>
</dbReference>
<keyword evidence="1" id="KW-1133">Transmembrane helix</keyword>
<keyword evidence="1" id="KW-0812">Transmembrane</keyword>